<proteinExistence type="predicted"/>
<dbReference type="SUPFAM" id="SSF53474">
    <property type="entry name" value="alpha/beta-Hydrolases"/>
    <property type="match status" value="1"/>
</dbReference>
<evidence type="ECO:0000313" key="6">
    <source>
        <dbReference type="Proteomes" id="UP000580839"/>
    </source>
</evidence>
<dbReference type="InterPro" id="IPR003961">
    <property type="entry name" value="FN3_dom"/>
</dbReference>
<dbReference type="EMBL" id="JABFRW010000196">
    <property type="protein sequence ID" value="NOT35467.1"/>
    <property type="molecule type" value="Genomic_DNA"/>
</dbReference>
<dbReference type="NCBIfam" id="TIGR04183">
    <property type="entry name" value="Por_Secre_tail"/>
    <property type="match status" value="1"/>
</dbReference>
<dbReference type="InterPro" id="IPR013783">
    <property type="entry name" value="Ig-like_fold"/>
</dbReference>
<dbReference type="SUPFAM" id="SSF49299">
    <property type="entry name" value="PKD domain"/>
    <property type="match status" value="1"/>
</dbReference>
<dbReference type="PROSITE" id="PS50093">
    <property type="entry name" value="PKD"/>
    <property type="match status" value="1"/>
</dbReference>
<dbReference type="InterPro" id="IPR036116">
    <property type="entry name" value="FN3_sf"/>
</dbReference>
<dbReference type="Gene3D" id="3.40.50.1820">
    <property type="entry name" value="alpha/beta hydrolase"/>
    <property type="match status" value="1"/>
</dbReference>
<dbReference type="Pfam" id="PF07819">
    <property type="entry name" value="PGAP1"/>
    <property type="match status" value="1"/>
</dbReference>
<dbReference type="CDD" id="cd00146">
    <property type="entry name" value="PKD"/>
    <property type="match status" value="1"/>
</dbReference>
<dbReference type="Gene3D" id="2.60.40.10">
    <property type="entry name" value="Immunoglobulins"/>
    <property type="match status" value="2"/>
</dbReference>
<comment type="caution">
    <text evidence="5">The sequence shown here is derived from an EMBL/GenBank/DDBJ whole genome shotgun (WGS) entry which is preliminary data.</text>
</comment>
<dbReference type="Proteomes" id="UP000580839">
    <property type="component" value="Unassembled WGS sequence"/>
</dbReference>
<dbReference type="SMART" id="SM00089">
    <property type="entry name" value="PKD"/>
    <property type="match status" value="1"/>
</dbReference>
<evidence type="ECO:0000256" key="2">
    <source>
        <dbReference type="SAM" id="SignalP"/>
    </source>
</evidence>
<protein>
    <submittedName>
        <fullName evidence="5">PKD domain-containing protein</fullName>
    </submittedName>
</protein>
<dbReference type="PROSITE" id="PS50853">
    <property type="entry name" value="FN3"/>
    <property type="match status" value="1"/>
</dbReference>
<dbReference type="SUPFAM" id="SSF49265">
    <property type="entry name" value="Fibronectin type III"/>
    <property type="match status" value="1"/>
</dbReference>
<dbReference type="InterPro" id="IPR000601">
    <property type="entry name" value="PKD_dom"/>
</dbReference>
<dbReference type="NCBIfam" id="NF041940">
    <property type="entry name" value="choice_anch_X"/>
    <property type="match status" value="1"/>
</dbReference>
<evidence type="ECO:0000313" key="5">
    <source>
        <dbReference type="EMBL" id="NOT35467.1"/>
    </source>
</evidence>
<reference evidence="5 6" key="1">
    <citation type="submission" date="2020-04" db="EMBL/GenBank/DDBJ databases">
        <title>Metagenomic profiling of ammonia- and methane-oxidizing microorganisms in a Dutch drinking water treatment plant.</title>
        <authorList>
            <person name="Poghosyan L."/>
            <person name="Leucker S."/>
        </authorList>
    </citation>
    <scope>NUCLEOTIDE SEQUENCE [LARGE SCALE GENOMIC DNA]</scope>
    <source>
        <strain evidence="5">S-RSF-IL-03</strain>
    </source>
</reference>
<dbReference type="InterPro" id="IPR025965">
    <property type="entry name" value="FlgD/Vpr_Ig-like"/>
</dbReference>
<dbReference type="GO" id="GO:0016788">
    <property type="term" value="F:hydrolase activity, acting on ester bonds"/>
    <property type="evidence" value="ECO:0007669"/>
    <property type="project" value="InterPro"/>
</dbReference>
<dbReference type="InterPro" id="IPR022409">
    <property type="entry name" value="PKD/Chitinase_dom"/>
</dbReference>
<dbReference type="SUPFAM" id="SSF89372">
    <property type="entry name" value="Fucose-specific lectin"/>
    <property type="match status" value="1"/>
</dbReference>
<dbReference type="CDD" id="cd00063">
    <property type="entry name" value="FN3"/>
    <property type="match status" value="1"/>
</dbReference>
<feature type="domain" description="PKD" evidence="3">
    <location>
        <begin position="170"/>
        <end position="222"/>
    </location>
</feature>
<feature type="signal peptide" evidence="2">
    <location>
        <begin position="1"/>
        <end position="24"/>
    </location>
</feature>
<feature type="domain" description="Fibronectin type-III" evidence="4">
    <location>
        <begin position="653"/>
        <end position="747"/>
    </location>
</feature>
<keyword evidence="2" id="KW-0732">Signal</keyword>
<evidence type="ECO:0000259" key="4">
    <source>
        <dbReference type="PROSITE" id="PS50853"/>
    </source>
</evidence>
<evidence type="ECO:0000256" key="1">
    <source>
        <dbReference type="SAM" id="MobiDB-lite"/>
    </source>
</evidence>
<dbReference type="Pfam" id="PF18911">
    <property type="entry name" value="PKD_4"/>
    <property type="match status" value="1"/>
</dbReference>
<feature type="region of interest" description="Disordered" evidence="1">
    <location>
        <begin position="233"/>
        <end position="254"/>
    </location>
</feature>
<dbReference type="Pfam" id="PF13860">
    <property type="entry name" value="FlgD_ig"/>
    <property type="match status" value="1"/>
</dbReference>
<accession>A0A849SR63</accession>
<gene>
    <name evidence="5" type="ORF">HOP12_15080</name>
</gene>
<dbReference type="InterPro" id="IPR035986">
    <property type="entry name" value="PKD_dom_sf"/>
</dbReference>
<dbReference type="InterPro" id="IPR026444">
    <property type="entry name" value="Secre_tail"/>
</dbReference>
<dbReference type="InterPro" id="IPR029058">
    <property type="entry name" value="AB_hydrolase_fold"/>
</dbReference>
<dbReference type="Gene3D" id="2.60.40.4070">
    <property type="match status" value="1"/>
</dbReference>
<organism evidence="5 6">
    <name type="scientific">Eiseniibacteriota bacterium</name>
    <dbReference type="NCBI Taxonomy" id="2212470"/>
    <lineage>
        <taxon>Bacteria</taxon>
        <taxon>Candidatus Eiseniibacteriota</taxon>
    </lineage>
</organism>
<evidence type="ECO:0000259" key="3">
    <source>
        <dbReference type="PROSITE" id="PS50093"/>
    </source>
</evidence>
<dbReference type="InterPro" id="IPR012908">
    <property type="entry name" value="PGAP1-ab_dom-like"/>
</dbReference>
<feature type="chain" id="PRO_5033042674" evidence="2">
    <location>
        <begin position="25"/>
        <end position="1433"/>
    </location>
</feature>
<sequence length="1433" mass="152444">MRRGTHVVLLVALLALSGARPLAAQCFQGELATCGAECSAWQLVSGAVAPGFTHGLRFRAGGGCQLTFSFCQPNATAAFATTISVWDSTCTEELASAGATCDTLSELSWAAPYPGAFVVKVGTQGEIGGSYTLAYRCECSPTVFSYVVGGAAYQGFSTQFDGTASFSYFGDISSYDWTFGDGGQGSGPTTSHVYSQEGTYFGQLEVTDPCGNTAIGPFEVNVRDCDANPPMPPLVRRGDERRTAAGPPPPRQFGLDIRATLSPGPEVIGAQSMAVDTLGNVHLAYGVERFPPYFGTSEASIYHRVWSATTQAWLPETLAVFIPPTTRQIAVAVAADSLFNLHVVWSQLDVNDDRQIFYVRRDTSGNWSAPFLIRAIPDQLSSAPVIAADLRGNVHVAWAEGDLSHSNVFQTTWSATTQSWNASPQQLTNLTSGRTTDVSVTIEEVRSPAVGIAHFGWTQFGSEGEGVAHRMVMIKPSGQSQTQASTDFIPAFSPCGLAIGSSNAGLHLLFDTCFDGRPPSAIRAGGGPQHYVGVTTPGPPNGWPTFSLAPESIPSGLKGGIVSTLATDRFGDLHAITGRGSDLTYHAQWSAKDSLWMNGDPVRDVASGFILTTGLAVDHEHRAHAVWLDHRAPDSPCSGELYHDLGICTPPQLPESLRVTNVGTGHQLQLEWQPGPDSTASASRYIIYRALAREAVYDSVADVAGPSWLDPDFLIRGASYTYRILPYNLCGERGDTTAAAVGIPRFPLVMVHGCCLAGFNTFATMNQYLTTFGPEAYAPQDVSRVEYDSWGHLIDGAGRLSAFVDSLTQWYGSTYGVAADTVDIVAHSMGGLVSRIFVQGEGRRVGTLVTLGSPHAGTSLNILLAAQLLSLLAQRTLALPLFEMSYPYMRLVNNWLKDTPHTGTPWTQCSPPSYRLGAGLFPNLDPFMLPNVSDGLVPLFSALYPHGCQQQLFAGVFHPNLPDDLTNVAPWVRDRLLEDSLGTGGFTQTFAPGVESDSSAIADSLPLRPVALIEGHSLQQGEAVSDTVALDEMATAWFGTFHFEGAATLTLRDPSGQIIDPAYAAGDPQIDYLELPGDEGTWQSYRVTTPAAGAWSITTTATTLPGASAAFVNFCTVESPVRADLVLPARVLLPGETLSLVVVAKSGTQALPDCTVAAQVVAPNSSATLVPLFDDGAHGDGAAGDGIYGSTALSLPMDGDYAVQATVAGTVAPTGAFTRRSNGVIMVGDRVPPAIGLQSPIGGERYRTNSAQLIQWNAADDTGIDSLRVELSMDDGATYARVGSAPGTDSTFAWMTPDSNTVRARIRVTAFDALQQTAFDVSPASFTISDAVDAPVQGMSHARPALTGVFPNPFRASTTLEFSLPQRAHVRLTVHDVAGRRVRTVVDEVRGPGRHRMDWKGDSDSGRRISSGVYFVQLDVGATRVARKLLLVK</sequence>
<name>A0A849SR63_UNCEI</name>